<dbReference type="InterPro" id="IPR011698">
    <property type="entry name" value="GATase_3"/>
</dbReference>
<protein>
    <recommendedName>
        <fullName evidence="4">Cobyric acid synthase</fullName>
    </recommendedName>
</protein>
<feature type="domain" description="CobQ/CobB/MinD/ParA nucleotide binding" evidence="5">
    <location>
        <begin position="30"/>
        <end position="253"/>
    </location>
</feature>
<dbReference type="NCBIfam" id="NF001989">
    <property type="entry name" value="PRK00784.1"/>
    <property type="match status" value="1"/>
</dbReference>
<keyword evidence="7" id="KW-0436">Ligase</keyword>
<comment type="function">
    <text evidence="4">Catalyzes amidations at positions B, D, E, and G on adenosylcobyrinic A,C-diamide. NH(2) groups are provided by glutamine, and one molecule of ATP is hydrogenolyzed for each amidation.</text>
</comment>
<evidence type="ECO:0000313" key="7">
    <source>
        <dbReference type="EMBL" id="EFE86159.1"/>
    </source>
</evidence>
<reference evidence="7 8" key="1">
    <citation type="submission" date="2010-02" db="EMBL/GenBank/DDBJ databases">
        <authorList>
            <person name="Weinstock G."/>
            <person name="Sodergren E."/>
            <person name="Clifton S."/>
            <person name="Fulton L."/>
            <person name="Fulton B."/>
            <person name="Courtney L."/>
            <person name="Fronick C."/>
            <person name="Harrison M."/>
            <person name="Strong C."/>
            <person name="Farmer C."/>
            <person name="Delahaunty K."/>
            <person name="Markovic C."/>
            <person name="Hall O."/>
            <person name="Minx P."/>
            <person name="Tomlinson C."/>
            <person name="Mitreva M."/>
            <person name="Nelson J."/>
            <person name="Hou S."/>
            <person name="Wollam A."/>
            <person name="Pepin K.H."/>
            <person name="Johnson M."/>
            <person name="Bhonagiri V."/>
            <person name="Zhang X."/>
            <person name="Suruliraj S."/>
            <person name="Warren W."/>
            <person name="Chinwalla A."/>
            <person name="Mardis E.R."/>
            <person name="Wilson R.K."/>
        </authorList>
    </citation>
    <scope>NUCLEOTIDE SEQUENCE [LARGE SCALE GENOMIC DNA]</scope>
    <source>
        <strain evidence="7 8">ATCC 33693</strain>
    </source>
</reference>
<dbReference type="GO" id="GO:0016874">
    <property type="term" value="F:ligase activity"/>
    <property type="evidence" value="ECO:0007669"/>
    <property type="project" value="UniProtKB-KW"/>
</dbReference>
<dbReference type="Pfam" id="PF01656">
    <property type="entry name" value="CbiA"/>
    <property type="match status" value="1"/>
</dbReference>
<dbReference type="AlphaFoldDB" id="D4CWU4"/>
<evidence type="ECO:0000259" key="5">
    <source>
        <dbReference type="Pfam" id="PF01656"/>
    </source>
</evidence>
<dbReference type="NCBIfam" id="TIGR00313">
    <property type="entry name" value="cobQ"/>
    <property type="match status" value="1"/>
</dbReference>
<dbReference type="PANTHER" id="PTHR21343:SF1">
    <property type="entry name" value="COBYRIC ACID SYNTHASE"/>
    <property type="match status" value="1"/>
</dbReference>
<proteinExistence type="inferred from homology"/>
<dbReference type="SUPFAM" id="SSF52317">
    <property type="entry name" value="Class I glutamine amidotransferase-like"/>
    <property type="match status" value="1"/>
</dbReference>
<dbReference type="Gene3D" id="3.40.50.880">
    <property type="match status" value="1"/>
</dbReference>
<dbReference type="GO" id="GO:0015420">
    <property type="term" value="F:ABC-type vitamin B12 transporter activity"/>
    <property type="evidence" value="ECO:0007669"/>
    <property type="project" value="UniProtKB-UniRule"/>
</dbReference>
<dbReference type="CDD" id="cd05389">
    <property type="entry name" value="CobQ_N"/>
    <property type="match status" value="1"/>
</dbReference>
<dbReference type="HAMAP" id="MF_00028">
    <property type="entry name" value="CobQ"/>
    <property type="match status" value="1"/>
</dbReference>
<comment type="caution">
    <text evidence="7">The sequence shown here is derived from an EMBL/GenBank/DDBJ whole genome shotgun (WGS) entry which is preliminary data.</text>
</comment>
<dbReference type="SUPFAM" id="SSF52540">
    <property type="entry name" value="P-loop containing nucleoside triphosphate hydrolases"/>
    <property type="match status" value="1"/>
</dbReference>
<dbReference type="InterPro" id="IPR033949">
    <property type="entry name" value="CobQ_GATase1"/>
</dbReference>
<dbReference type="HOGENOM" id="CLU_019250_2_2_0"/>
<organism evidence="7 8">
    <name type="scientific">Fusobacterium periodonticum ATCC 33693</name>
    <dbReference type="NCBI Taxonomy" id="546275"/>
    <lineage>
        <taxon>Bacteria</taxon>
        <taxon>Fusobacteriati</taxon>
        <taxon>Fusobacteriota</taxon>
        <taxon>Fusobacteriia</taxon>
        <taxon>Fusobacteriales</taxon>
        <taxon>Fusobacteriaceae</taxon>
        <taxon>Fusobacterium</taxon>
    </lineage>
</organism>
<evidence type="ECO:0000259" key="6">
    <source>
        <dbReference type="Pfam" id="PF07685"/>
    </source>
</evidence>
<dbReference type="PROSITE" id="PS51273">
    <property type="entry name" value="GATASE_TYPE_1"/>
    <property type="match status" value="1"/>
</dbReference>
<feature type="active site" description="Nucleophile" evidence="4">
    <location>
        <position position="358"/>
    </location>
</feature>
<dbReference type="STRING" id="546275.FUSPEROL_01903"/>
<evidence type="ECO:0000313" key="8">
    <source>
        <dbReference type="Proteomes" id="UP000003748"/>
    </source>
</evidence>
<dbReference type="Gene3D" id="3.40.50.300">
    <property type="entry name" value="P-loop containing nucleotide triphosphate hydrolases"/>
    <property type="match status" value="1"/>
</dbReference>
<dbReference type="Pfam" id="PF07685">
    <property type="entry name" value="GATase_3"/>
    <property type="match status" value="1"/>
</dbReference>
<comment type="pathway">
    <text evidence="1 4">Cofactor biosynthesis; adenosylcobalamin biosynthesis.</text>
</comment>
<evidence type="ECO:0000256" key="4">
    <source>
        <dbReference type="HAMAP-Rule" id="MF_00028"/>
    </source>
</evidence>
<evidence type="ECO:0000256" key="3">
    <source>
        <dbReference type="ARBA" id="ARBA00022962"/>
    </source>
</evidence>
<feature type="active site" evidence="4">
    <location>
        <position position="458"/>
    </location>
</feature>
<dbReference type="InterPro" id="IPR047045">
    <property type="entry name" value="CobQ_N"/>
</dbReference>
<dbReference type="InterPro" id="IPR029062">
    <property type="entry name" value="Class_I_gatase-like"/>
</dbReference>
<name>D4CWU4_9FUSO</name>
<evidence type="ECO:0000256" key="2">
    <source>
        <dbReference type="ARBA" id="ARBA00022573"/>
    </source>
</evidence>
<dbReference type="InterPro" id="IPR002586">
    <property type="entry name" value="CobQ/CobB/MinD/ParA_Nub-bd_dom"/>
</dbReference>
<keyword evidence="2 4" id="KW-0169">Cobalamin biosynthesis</keyword>
<evidence type="ECO:0000256" key="1">
    <source>
        <dbReference type="ARBA" id="ARBA00004953"/>
    </source>
</evidence>
<comment type="similarity">
    <text evidence="4">Belongs to the CobB/CobQ family. CobQ subfamily.</text>
</comment>
<gene>
    <name evidence="4 7" type="primary">cobQ</name>
    <name evidence="7" type="ORF">FUSPEROL_01903</name>
</gene>
<dbReference type="UniPathway" id="UPA00148"/>
<dbReference type="eggNOG" id="COG1492">
    <property type="taxonomic scope" value="Bacteria"/>
</dbReference>
<dbReference type="PANTHER" id="PTHR21343">
    <property type="entry name" value="DETHIOBIOTIN SYNTHETASE"/>
    <property type="match status" value="1"/>
</dbReference>
<dbReference type="InterPro" id="IPR027417">
    <property type="entry name" value="P-loop_NTPase"/>
</dbReference>
<dbReference type="GO" id="GO:0009236">
    <property type="term" value="P:cobalamin biosynthetic process"/>
    <property type="evidence" value="ECO:0007669"/>
    <property type="project" value="UniProtKB-UniRule"/>
</dbReference>
<dbReference type="InterPro" id="IPR004459">
    <property type="entry name" value="CobQ_synth"/>
</dbReference>
<sequence>MKKKIKIKLTIFFCIIYNTLRGEKMKKANLMVVGTSSGAGKSLFVTALCRIFYKDKYKVSPFKSQNMALNSYITKDGKEMGRAQVVQAEASGLEPEVEMNPILLKPSSMNKIQIIVCGKSIGNMSGVEYNQYKKNLIPILKETYSKIEAKNDIVIIEGAGSPAEINIKEEDISNFAMARIADAPVILVADIDRGGVFASIYGTIMLLKEEDRKRIKAIVINKFRGNKEVLKPGFEIIENLTGVKTLGVIPYADIDIEDEDSLSEKYKSFKLNKNSNKIKVSVIKLKHISNVTDIDALSIHNDVEIQFVTERSQIGDEDLIIIPGSKNTIDDLKWLKESGIAEEIIKKARTKTIIFGICGGFQILGNKVKDPYHIEGDIEELNGLGLLDLETTMENEKTLIQYRGKLIVEEGLLKDLNNSEIKGYEIHQGLTEGNEKNLTSDNRTVLVNKDNIIATYLHGIFDNKDFTNNLLNEIRRRKGLEEVNNNISYEEYKIQEFDKLEKLVRENVDITEIYKIIGLK</sequence>
<dbReference type="CDD" id="cd01750">
    <property type="entry name" value="GATase1_CobQ"/>
    <property type="match status" value="1"/>
</dbReference>
<dbReference type="PROSITE" id="PS51274">
    <property type="entry name" value="GATASE_COBBQ"/>
    <property type="match status" value="1"/>
</dbReference>
<dbReference type="EMBL" id="ACJY01000096">
    <property type="protein sequence ID" value="EFE86159.1"/>
    <property type="molecule type" value="Genomic_DNA"/>
</dbReference>
<dbReference type="Proteomes" id="UP000003748">
    <property type="component" value="Unassembled WGS sequence"/>
</dbReference>
<keyword evidence="3 4" id="KW-0315">Glutamine amidotransferase</keyword>
<feature type="domain" description="CobB/CobQ-like glutamine amidotransferase" evidence="6">
    <location>
        <begin position="279"/>
        <end position="466"/>
    </location>
</feature>
<accession>D4CWU4</accession>